<dbReference type="EMBL" id="AP019860">
    <property type="protein sequence ID" value="BBM85642.1"/>
    <property type="molecule type" value="Genomic_DNA"/>
</dbReference>
<evidence type="ECO:0000313" key="2">
    <source>
        <dbReference type="EMBL" id="BBM85642.1"/>
    </source>
</evidence>
<dbReference type="OrthoDB" id="9807097at2"/>
<name>A0A5S9IQK9_UABAM</name>
<keyword evidence="3" id="KW-1185">Reference proteome</keyword>
<dbReference type="Proteomes" id="UP000326354">
    <property type="component" value="Chromosome"/>
</dbReference>
<proteinExistence type="predicted"/>
<feature type="transmembrane region" description="Helical" evidence="1">
    <location>
        <begin position="12"/>
        <end position="30"/>
    </location>
</feature>
<accession>A0A5S9IQK9</accession>
<protein>
    <recommendedName>
        <fullName evidence="4">CDP-glycerol--glycerophosphate glycerophosphotransferase</fullName>
    </recommendedName>
</protein>
<organism evidence="2 3">
    <name type="scientific">Uabimicrobium amorphum</name>
    <dbReference type="NCBI Taxonomy" id="2596890"/>
    <lineage>
        <taxon>Bacteria</taxon>
        <taxon>Pseudomonadati</taxon>
        <taxon>Planctomycetota</taxon>
        <taxon>Candidatus Uabimicrobiia</taxon>
        <taxon>Candidatus Uabimicrobiales</taxon>
        <taxon>Candidatus Uabimicrobiaceae</taxon>
        <taxon>Candidatus Uabimicrobium</taxon>
    </lineage>
</organism>
<dbReference type="InterPro" id="IPR043148">
    <property type="entry name" value="TagF_C"/>
</dbReference>
<evidence type="ECO:0000313" key="3">
    <source>
        <dbReference type="Proteomes" id="UP000326354"/>
    </source>
</evidence>
<gene>
    <name evidence="2" type="ORF">UABAM_04016</name>
</gene>
<reference evidence="2 3" key="1">
    <citation type="submission" date="2019-08" db="EMBL/GenBank/DDBJ databases">
        <title>Complete genome sequence of Candidatus Uab amorphum.</title>
        <authorList>
            <person name="Shiratori T."/>
            <person name="Suzuki S."/>
            <person name="Kakizawa Y."/>
            <person name="Ishida K."/>
        </authorList>
    </citation>
    <scope>NUCLEOTIDE SEQUENCE [LARGE SCALE GENOMIC DNA]</scope>
    <source>
        <strain evidence="2 3">SRT547</strain>
    </source>
</reference>
<dbReference type="RefSeq" id="WP_151969733.1">
    <property type="nucleotide sequence ID" value="NZ_AP019860.1"/>
</dbReference>
<dbReference type="AlphaFoldDB" id="A0A5S9IQK9"/>
<dbReference type="SUPFAM" id="SSF53756">
    <property type="entry name" value="UDP-Glycosyltransferase/glycogen phosphorylase"/>
    <property type="match status" value="1"/>
</dbReference>
<evidence type="ECO:0000256" key="1">
    <source>
        <dbReference type="SAM" id="Phobius"/>
    </source>
</evidence>
<keyword evidence="1" id="KW-1133">Transmembrane helix</keyword>
<dbReference type="Gene3D" id="3.40.50.12580">
    <property type="match status" value="1"/>
</dbReference>
<keyword evidence="1" id="KW-0472">Membrane</keyword>
<dbReference type="KEGG" id="uam:UABAM_04016"/>
<evidence type="ECO:0008006" key="4">
    <source>
        <dbReference type="Google" id="ProtNLM"/>
    </source>
</evidence>
<sequence length="360" mass="41765">MNDLVFFARDIQAIFPLYPVFAITGGNFVIKRKFTYKVFKEYHPEVPALYYNKMAYSLSAGYRAVHNADAIFAAYPHRKILPKLKAKKFMLFHGTYMQLNETILQTLKHFDHYFLVGPRMNKVFMKLQGKYNFSFSQTGFLPFVNYPIKSEKNTQSILSRIGLDPSQKTILYATTGLPFSSLEICFERILKEIPAEFNLIIRPHPGQVLDMSKNRKFSNKLNSAIANRKNTFLDSMNLMVGEALSVSDLLITDVNCVTEESLFYDIPLIIIEDGRTEENFSQLLKQLAMDQEEIDQFVKIYEAGPRYIQKNIKHWSDVVYDALERADKYKTLRSQIFQYIFGSRDQLAAQRVAEQVKELL</sequence>
<keyword evidence="1" id="KW-0812">Transmembrane</keyword>